<proteinExistence type="predicted"/>
<accession>A0ACC3MIW5</accession>
<protein>
    <submittedName>
        <fullName evidence="1">Uncharacterized protein</fullName>
    </submittedName>
</protein>
<sequence>MAVSPIIIAAAVAVTAFLVFTYINAGPKPPKGSQLPPGPPGKLLIGNLADIPPLHSWLKFKEWGDKYVNRQICPCPLFRLNIAGREQYIVSSEKIANDLLRERGNIYSSREQLPAAVKLLSDDLRKLMHQLCKASAAATYQPTQILESTRMLYDLIKKPEEYEGWFERYSSGLIFRLGFGKVMKTNNDPLLKRLLTELHHVERVASPGQYLVDTFPVLMYLPDWLAPFKRELKGLHREELDIMRGLLHDVKREMEAGKAPECWEKTFVEGMGEYGLTEDQGAYVVGTLFEAGAGTTAAAMMSWVLGMVHHPEEMKKLQQEIDQVVDDARLPEFEDIPRLPRVRAVAKEILRWRPISAGGIPHFSTKNDIYNGMYIPAGTNMHPNQWAIHRDPALYPDPEAFKPERWLEPSWPTYKEPLTQYPNVTNYSAFGFGRRICPGMHIAERSLYIQIARIAWACNISKKRDANGKEFNVPLYDYCDGFNVQPNFFHFDLQVRSEQRWKVVEEAYQRGMENDPLKNRWDER</sequence>
<dbReference type="EMBL" id="JAUTXU010000252">
    <property type="protein sequence ID" value="KAK3695899.1"/>
    <property type="molecule type" value="Genomic_DNA"/>
</dbReference>
<organism evidence="1 2">
    <name type="scientific">Vermiconidia calcicola</name>
    <dbReference type="NCBI Taxonomy" id="1690605"/>
    <lineage>
        <taxon>Eukaryota</taxon>
        <taxon>Fungi</taxon>
        <taxon>Dikarya</taxon>
        <taxon>Ascomycota</taxon>
        <taxon>Pezizomycotina</taxon>
        <taxon>Dothideomycetes</taxon>
        <taxon>Dothideomycetidae</taxon>
        <taxon>Mycosphaerellales</taxon>
        <taxon>Extremaceae</taxon>
        <taxon>Vermiconidia</taxon>
    </lineage>
</organism>
<comment type="caution">
    <text evidence="1">The sequence shown here is derived from an EMBL/GenBank/DDBJ whole genome shotgun (WGS) entry which is preliminary data.</text>
</comment>
<keyword evidence="2" id="KW-1185">Reference proteome</keyword>
<evidence type="ECO:0000313" key="1">
    <source>
        <dbReference type="EMBL" id="KAK3695899.1"/>
    </source>
</evidence>
<evidence type="ECO:0000313" key="2">
    <source>
        <dbReference type="Proteomes" id="UP001281147"/>
    </source>
</evidence>
<name>A0ACC3MIW5_9PEZI</name>
<dbReference type="Proteomes" id="UP001281147">
    <property type="component" value="Unassembled WGS sequence"/>
</dbReference>
<gene>
    <name evidence="1" type="ORF">LTR37_018304</name>
</gene>
<reference evidence="1" key="1">
    <citation type="submission" date="2023-07" db="EMBL/GenBank/DDBJ databases">
        <title>Black Yeasts Isolated from many extreme environments.</title>
        <authorList>
            <person name="Coleine C."/>
            <person name="Stajich J.E."/>
            <person name="Selbmann L."/>
        </authorList>
    </citation>
    <scope>NUCLEOTIDE SEQUENCE</scope>
    <source>
        <strain evidence="1">CCFEE 5714</strain>
    </source>
</reference>